<evidence type="ECO:0000256" key="1">
    <source>
        <dbReference type="SAM" id="MobiDB-lite"/>
    </source>
</evidence>
<sequence>MEIYTMSMTRPSMPLTRACAPSVSLLAPAPVWAPAAAERAPFVATAPVSGPVLAAERAPASQVHQVSVRAELGGALELQQVEGSTGFKGSNVSISKRYTDGGSGVPPRGRPV</sequence>
<dbReference type="EMBL" id="SNWR01000001">
    <property type="protein sequence ID" value="TDO40347.1"/>
    <property type="molecule type" value="Genomic_DNA"/>
</dbReference>
<protein>
    <submittedName>
        <fullName evidence="3">Uncharacterized protein</fullName>
    </submittedName>
</protein>
<evidence type="ECO:0000313" key="4">
    <source>
        <dbReference type="Proteomes" id="UP000294901"/>
    </source>
</evidence>
<keyword evidence="4" id="KW-1185">Reference proteome</keyword>
<evidence type="ECO:0000256" key="2">
    <source>
        <dbReference type="SAM" id="SignalP"/>
    </source>
</evidence>
<name>A0A4R6JVS5_9ACTN</name>
<feature type="signal peptide" evidence="2">
    <location>
        <begin position="1"/>
        <end position="33"/>
    </location>
</feature>
<feature type="region of interest" description="Disordered" evidence="1">
    <location>
        <begin position="85"/>
        <end position="112"/>
    </location>
</feature>
<comment type="caution">
    <text evidence="3">The sequence shown here is derived from an EMBL/GenBank/DDBJ whole genome shotgun (WGS) entry which is preliminary data.</text>
</comment>
<accession>A0A4R6JVS5</accession>
<feature type="chain" id="PRO_5039542905" evidence="2">
    <location>
        <begin position="34"/>
        <end position="112"/>
    </location>
</feature>
<keyword evidence="2" id="KW-0732">Signal</keyword>
<gene>
    <name evidence="3" type="ORF">C8E87_4059</name>
</gene>
<feature type="compositionally biased region" description="Polar residues" evidence="1">
    <location>
        <begin position="85"/>
        <end position="96"/>
    </location>
</feature>
<evidence type="ECO:0000313" key="3">
    <source>
        <dbReference type="EMBL" id="TDO40347.1"/>
    </source>
</evidence>
<dbReference type="AlphaFoldDB" id="A0A4R6JVS5"/>
<dbReference type="OrthoDB" id="3298732at2"/>
<dbReference type="RefSeq" id="WP_133874538.1">
    <property type="nucleotide sequence ID" value="NZ_BOMD01000007.1"/>
</dbReference>
<organism evidence="3 4">
    <name type="scientific">Paractinoplanes brasiliensis</name>
    <dbReference type="NCBI Taxonomy" id="52695"/>
    <lineage>
        <taxon>Bacteria</taxon>
        <taxon>Bacillati</taxon>
        <taxon>Actinomycetota</taxon>
        <taxon>Actinomycetes</taxon>
        <taxon>Micromonosporales</taxon>
        <taxon>Micromonosporaceae</taxon>
        <taxon>Paractinoplanes</taxon>
    </lineage>
</organism>
<reference evidence="3 4" key="1">
    <citation type="submission" date="2019-03" db="EMBL/GenBank/DDBJ databases">
        <title>Sequencing the genomes of 1000 actinobacteria strains.</title>
        <authorList>
            <person name="Klenk H.-P."/>
        </authorList>
    </citation>
    <scope>NUCLEOTIDE SEQUENCE [LARGE SCALE GENOMIC DNA]</scope>
    <source>
        <strain evidence="3 4">DSM 43805</strain>
    </source>
</reference>
<proteinExistence type="predicted"/>
<dbReference type="Proteomes" id="UP000294901">
    <property type="component" value="Unassembled WGS sequence"/>
</dbReference>